<reference evidence="8" key="2">
    <citation type="journal article" date="2021" name="Microbiome">
        <title>Successional dynamics and alternative stable states in a saline activated sludge microbial community over 9 years.</title>
        <authorList>
            <person name="Wang Y."/>
            <person name="Ye J."/>
            <person name="Ju F."/>
            <person name="Liu L."/>
            <person name="Boyd J.A."/>
            <person name="Deng Y."/>
            <person name="Parks D.H."/>
            <person name="Jiang X."/>
            <person name="Yin X."/>
            <person name="Woodcroft B.J."/>
            <person name="Tyson G.W."/>
            <person name="Hugenholtz P."/>
            <person name="Polz M.F."/>
            <person name="Zhang T."/>
        </authorList>
    </citation>
    <scope>NUCLEOTIDE SEQUENCE</scope>
    <source>
        <strain evidence="8">HKST-UBA14</strain>
    </source>
</reference>
<proteinExistence type="predicted"/>
<keyword evidence="5 6" id="KW-0472">Membrane</keyword>
<dbReference type="Pfam" id="PF13396">
    <property type="entry name" value="PLDc_N"/>
    <property type="match status" value="1"/>
</dbReference>
<name>A0A955L657_9BACT</name>
<dbReference type="InterPro" id="IPR027379">
    <property type="entry name" value="CLS_N"/>
</dbReference>
<comment type="subcellular location">
    <subcellularLocation>
        <location evidence="1">Cell membrane</location>
        <topology evidence="1">Multi-pass membrane protein</topology>
    </subcellularLocation>
</comment>
<keyword evidence="4 6" id="KW-1133">Transmembrane helix</keyword>
<evidence type="ECO:0000256" key="1">
    <source>
        <dbReference type="ARBA" id="ARBA00004651"/>
    </source>
</evidence>
<evidence type="ECO:0000256" key="3">
    <source>
        <dbReference type="ARBA" id="ARBA00022692"/>
    </source>
</evidence>
<keyword evidence="3 6" id="KW-0812">Transmembrane</keyword>
<feature type="transmembrane region" description="Helical" evidence="6">
    <location>
        <begin position="35"/>
        <end position="55"/>
    </location>
</feature>
<reference evidence="8" key="1">
    <citation type="submission" date="2020-04" db="EMBL/GenBank/DDBJ databases">
        <authorList>
            <person name="Zhang T."/>
        </authorList>
    </citation>
    <scope>NUCLEOTIDE SEQUENCE</scope>
    <source>
        <strain evidence="8">HKST-UBA14</strain>
    </source>
</reference>
<evidence type="ECO:0000256" key="5">
    <source>
        <dbReference type="ARBA" id="ARBA00023136"/>
    </source>
</evidence>
<evidence type="ECO:0000256" key="2">
    <source>
        <dbReference type="ARBA" id="ARBA00022475"/>
    </source>
</evidence>
<dbReference type="EMBL" id="JAGQLK010000093">
    <property type="protein sequence ID" value="MCA9383582.1"/>
    <property type="molecule type" value="Genomic_DNA"/>
</dbReference>
<accession>A0A955L657</accession>
<dbReference type="AlphaFoldDB" id="A0A955L657"/>
<evidence type="ECO:0000313" key="8">
    <source>
        <dbReference type="EMBL" id="MCA9383582.1"/>
    </source>
</evidence>
<protein>
    <submittedName>
        <fullName evidence="8">PLDc_N domain-containing protein</fullName>
    </submittedName>
</protein>
<evidence type="ECO:0000259" key="7">
    <source>
        <dbReference type="Pfam" id="PF13396"/>
    </source>
</evidence>
<evidence type="ECO:0000256" key="4">
    <source>
        <dbReference type="ARBA" id="ARBA00022989"/>
    </source>
</evidence>
<comment type="caution">
    <text evidence="8">The sequence shown here is derived from an EMBL/GenBank/DDBJ whole genome shotgun (WGS) entry which is preliminary data.</text>
</comment>
<feature type="domain" description="Cardiolipin synthase N-terminal" evidence="7">
    <location>
        <begin position="10"/>
        <end position="54"/>
    </location>
</feature>
<organism evidence="8 9">
    <name type="scientific">Candidatus Dojkabacteria bacterium</name>
    <dbReference type="NCBI Taxonomy" id="2099670"/>
    <lineage>
        <taxon>Bacteria</taxon>
        <taxon>Candidatus Dojkabacteria</taxon>
    </lineage>
</organism>
<keyword evidence="2" id="KW-1003">Cell membrane</keyword>
<evidence type="ECO:0000256" key="6">
    <source>
        <dbReference type="SAM" id="Phobius"/>
    </source>
</evidence>
<dbReference type="Proteomes" id="UP000783287">
    <property type="component" value="Unassembled WGS sequence"/>
</dbReference>
<sequence>MIIFSIASTIFWFLMLIDAIQREEKDYPSPNDKVVWVLVIALVGFIGALAYYFIVKKNSNK</sequence>
<gene>
    <name evidence="8" type="ORF">KC909_04395</name>
</gene>
<dbReference type="GO" id="GO:0005886">
    <property type="term" value="C:plasma membrane"/>
    <property type="evidence" value="ECO:0007669"/>
    <property type="project" value="UniProtKB-SubCell"/>
</dbReference>
<evidence type="ECO:0000313" key="9">
    <source>
        <dbReference type="Proteomes" id="UP000783287"/>
    </source>
</evidence>